<evidence type="ECO:0000256" key="12">
    <source>
        <dbReference type="ARBA" id="ARBA00025337"/>
    </source>
</evidence>
<dbReference type="Pfam" id="PF00448">
    <property type="entry name" value="SRP54"/>
    <property type="match status" value="1"/>
</dbReference>
<evidence type="ECO:0000256" key="1">
    <source>
        <dbReference type="ARBA" id="ARBA00004413"/>
    </source>
</evidence>
<dbReference type="PANTHER" id="PTHR43134:SF3">
    <property type="entry name" value="FLAGELLAR BIOSYNTHESIS PROTEIN FLHF"/>
    <property type="match status" value="1"/>
</dbReference>
<evidence type="ECO:0000256" key="4">
    <source>
        <dbReference type="ARBA" id="ARBA00022448"/>
    </source>
</evidence>
<dbReference type="InterPro" id="IPR003593">
    <property type="entry name" value="AAA+_ATPase"/>
</dbReference>
<sequence length="390" mass="44222">MKIKKYEVYDMKEALALIKKELGPDAVILSTRKINKPSGYGIFSKPMIEVTAAVDYDAKKEYRAPVNNRFSEIEKEKSIDNTDKIAEIINSLGLNKFESLVNDVLDIKKQIMEMKSVISENVVADVEPHLKEIYQTLTKNGVDEMIVYKFLKKVENRVPANTGKMQTKNIIVQLLSELIPVEKDYFSSIRQKVLALVGPTGVGKTTTIAKIAANLALKLQKKVCLISVDTFRIGAVEQLKTYSEIIDVPLYVASNPADLEEIIAEVKHYDYILLDSMGRSQFDTEQITDLKKFMDVSPLISVALVMSMSSNHIELYDIYDRYSKLMPNFVIFTKLDETRYFGPLVNIPLIKKIPIMLLSTGQNVPDDMEIPDGKKIAKMVLNEIPIQWRD</sequence>
<keyword evidence="10" id="KW-0472">Membrane</keyword>
<dbReference type="Gene3D" id="3.40.50.300">
    <property type="entry name" value="P-loop containing nucleotide triphosphate hydrolases"/>
    <property type="match status" value="1"/>
</dbReference>
<reference evidence="16 17" key="1">
    <citation type="submission" date="2018-01" db="EMBL/GenBank/DDBJ databases">
        <title>Metagenomic assembled genomes from two thermal pools in the Uzon Caldera, Kamchatka, Russia.</title>
        <authorList>
            <person name="Wilkins L."/>
            <person name="Ettinger C."/>
        </authorList>
    </citation>
    <scope>NUCLEOTIDE SEQUENCE [LARGE SCALE GENOMIC DNA]</scope>
    <source>
        <strain evidence="16">ZAV-05</strain>
    </source>
</reference>
<keyword evidence="4" id="KW-0813">Transport</keyword>
<dbReference type="InterPro" id="IPR027417">
    <property type="entry name" value="P-loop_NTPase"/>
</dbReference>
<keyword evidence="16" id="KW-0966">Cell projection</keyword>
<evidence type="ECO:0000256" key="6">
    <source>
        <dbReference type="ARBA" id="ARBA00022741"/>
    </source>
</evidence>
<dbReference type="CDD" id="cd17873">
    <property type="entry name" value="FlhF"/>
    <property type="match status" value="1"/>
</dbReference>
<dbReference type="GO" id="GO:0005047">
    <property type="term" value="F:signal recognition particle binding"/>
    <property type="evidence" value="ECO:0007669"/>
    <property type="project" value="TreeGrafter"/>
</dbReference>
<dbReference type="GO" id="GO:0003924">
    <property type="term" value="F:GTPase activity"/>
    <property type="evidence" value="ECO:0007669"/>
    <property type="project" value="UniProtKB-UniRule"/>
</dbReference>
<dbReference type="InterPro" id="IPR000897">
    <property type="entry name" value="SRP54_GTPase_dom"/>
</dbReference>
<feature type="domain" description="AAA+ ATPase" evidence="14">
    <location>
        <begin position="190"/>
        <end position="320"/>
    </location>
</feature>
<dbReference type="SUPFAM" id="SSF52540">
    <property type="entry name" value="P-loop containing nucleoside triphosphate hydrolases"/>
    <property type="match status" value="1"/>
</dbReference>
<comment type="similarity">
    <text evidence="2">Belongs to the GTP-binding SRP family.</text>
</comment>
<dbReference type="InterPro" id="IPR047040">
    <property type="entry name" value="FlhF__GTPase_dom"/>
</dbReference>
<keyword evidence="8" id="KW-0653">Protein transport</keyword>
<proteinExistence type="inferred from homology"/>
<dbReference type="SMART" id="SM00962">
    <property type="entry name" value="SRP54"/>
    <property type="match status" value="1"/>
</dbReference>
<dbReference type="PANTHER" id="PTHR43134">
    <property type="entry name" value="SIGNAL RECOGNITION PARTICLE RECEPTOR SUBUNIT ALPHA"/>
    <property type="match status" value="1"/>
</dbReference>
<dbReference type="GO" id="GO:0006614">
    <property type="term" value="P:SRP-dependent cotranslational protein targeting to membrane"/>
    <property type="evidence" value="ECO:0007669"/>
    <property type="project" value="UniProtKB-UniRule"/>
</dbReference>
<keyword evidence="11" id="KW-1006">Bacterial flagellum protein export</keyword>
<protein>
    <recommendedName>
        <fullName evidence="3 13">Flagellar biosynthesis protein FlhF</fullName>
    </recommendedName>
</protein>
<evidence type="ECO:0000259" key="14">
    <source>
        <dbReference type="SMART" id="SM00382"/>
    </source>
</evidence>
<evidence type="ECO:0000256" key="13">
    <source>
        <dbReference type="NCBIfam" id="TIGR03499"/>
    </source>
</evidence>
<evidence type="ECO:0000313" key="16">
    <source>
        <dbReference type="EMBL" id="PMP71433.1"/>
    </source>
</evidence>
<feature type="domain" description="SRP54-type proteins GTP-binding" evidence="15">
    <location>
        <begin position="191"/>
        <end position="382"/>
    </location>
</feature>
<accession>A0A2J6WM26</accession>
<evidence type="ECO:0000259" key="15">
    <source>
        <dbReference type="SMART" id="SM00962"/>
    </source>
</evidence>
<evidence type="ECO:0000313" key="17">
    <source>
        <dbReference type="Proteomes" id="UP000242881"/>
    </source>
</evidence>
<evidence type="ECO:0000256" key="8">
    <source>
        <dbReference type="ARBA" id="ARBA00022927"/>
    </source>
</evidence>
<dbReference type="RefSeq" id="WP_424605543.1">
    <property type="nucleotide sequence ID" value="NZ_JBNAVA010000005.1"/>
</dbReference>
<dbReference type="GO" id="GO:0044781">
    <property type="term" value="P:bacterial-type flagellum organization"/>
    <property type="evidence" value="ECO:0007669"/>
    <property type="project" value="UniProtKB-UniRule"/>
</dbReference>
<name>A0A2J6WM26_9BACT</name>
<evidence type="ECO:0000256" key="10">
    <source>
        <dbReference type="ARBA" id="ARBA00023136"/>
    </source>
</evidence>
<comment type="subcellular location">
    <subcellularLocation>
        <location evidence="1">Cell membrane</location>
        <topology evidence="1">Peripheral membrane protein</topology>
        <orientation evidence="1">Cytoplasmic side</orientation>
    </subcellularLocation>
</comment>
<keyword evidence="6" id="KW-0547">Nucleotide-binding</keyword>
<dbReference type="InterPro" id="IPR020006">
    <property type="entry name" value="FlhF"/>
</dbReference>
<keyword evidence="16" id="KW-0969">Cilium</keyword>
<evidence type="ECO:0000256" key="11">
    <source>
        <dbReference type="ARBA" id="ARBA00023225"/>
    </source>
</evidence>
<dbReference type="AlphaFoldDB" id="A0A2J6WM26"/>
<dbReference type="NCBIfam" id="TIGR03499">
    <property type="entry name" value="FlhF"/>
    <property type="match status" value="1"/>
</dbReference>
<dbReference type="SMART" id="SM00382">
    <property type="entry name" value="AAA"/>
    <property type="match status" value="1"/>
</dbReference>
<comment type="function">
    <text evidence="12">Necessary for flagellar biosynthesis. May be involved in translocation of the flagellum.</text>
</comment>
<dbReference type="GO" id="GO:0005525">
    <property type="term" value="F:GTP binding"/>
    <property type="evidence" value="ECO:0007669"/>
    <property type="project" value="UniProtKB-UniRule"/>
</dbReference>
<dbReference type="Gene3D" id="1.20.120.1380">
    <property type="entry name" value="Flagellar FlhF biosynthesis protein, N domain"/>
    <property type="match status" value="1"/>
</dbReference>
<evidence type="ECO:0000256" key="9">
    <source>
        <dbReference type="ARBA" id="ARBA00023134"/>
    </source>
</evidence>
<evidence type="ECO:0000256" key="7">
    <source>
        <dbReference type="ARBA" id="ARBA00022795"/>
    </source>
</evidence>
<dbReference type="FunFam" id="3.40.50.300:FF:000695">
    <property type="entry name" value="Flagellar biosynthesis regulator FlhF"/>
    <property type="match status" value="1"/>
</dbReference>
<keyword evidence="5" id="KW-1003">Cell membrane</keyword>
<keyword evidence="16" id="KW-0282">Flagellum</keyword>
<dbReference type="GO" id="GO:0005886">
    <property type="term" value="C:plasma membrane"/>
    <property type="evidence" value="ECO:0007669"/>
    <property type="project" value="UniProtKB-SubCell"/>
</dbReference>
<evidence type="ECO:0000256" key="3">
    <source>
        <dbReference type="ARBA" id="ARBA00014919"/>
    </source>
</evidence>
<dbReference type="GO" id="GO:0015031">
    <property type="term" value="P:protein transport"/>
    <property type="evidence" value="ECO:0007669"/>
    <property type="project" value="UniProtKB-KW"/>
</dbReference>
<comment type="caution">
    <text evidence="16">The sequence shown here is derived from an EMBL/GenBank/DDBJ whole genome shotgun (WGS) entry which is preliminary data.</text>
</comment>
<evidence type="ECO:0000256" key="5">
    <source>
        <dbReference type="ARBA" id="ARBA00022475"/>
    </source>
</evidence>
<dbReference type="EMBL" id="PNIN01000041">
    <property type="protein sequence ID" value="PMP71433.1"/>
    <property type="molecule type" value="Genomic_DNA"/>
</dbReference>
<gene>
    <name evidence="16" type="primary">flhF</name>
    <name evidence="16" type="ORF">C0187_04085</name>
</gene>
<organism evidence="16 17">
    <name type="scientific">Calditerrivibrio nitroreducens</name>
    <dbReference type="NCBI Taxonomy" id="477976"/>
    <lineage>
        <taxon>Bacteria</taxon>
        <taxon>Pseudomonadati</taxon>
        <taxon>Deferribacterota</taxon>
        <taxon>Deferribacteres</taxon>
        <taxon>Deferribacterales</taxon>
        <taxon>Calditerrivibrionaceae</taxon>
    </lineage>
</organism>
<keyword evidence="9" id="KW-0342">GTP-binding</keyword>
<keyword evidence="7" id="KW-1005">Bacterial flagellum biogenesis</keyword>
<dbReference type="Proteomes" id="UP000242881">
    <property type="component" value="Unassembled WGS sequence"/>
</dbReference>
<evidence type="ECO:0000256" key="2">
    <source>
        <dbReference type="ARBA" id="ARBA00008531"/>
    </source>
</evidence>